<dbReference type="InterPro" id="IPR019888">
    <property type="entry name" value="Tscrpt_reg_AsnC-like"/>
</dbReference>
<dbReference type="KEGG" id="iva:Isova_0515"/>
<dbReference type="InterPro" id="IPR011008">
    <property type="entry name" value="Dimeric_a/b-barrel"/>
</dbReference>
<dbReference type="Proteomes" id="UP000009236">
    <property type="component" value="Chromosome"/>
</dbReference>
<dbReference type="Gene3D" id="1.10.10.10">
    <property type="entry name" value="Winged helix-like DNA-binding domain superfamily/Winged helix DNA-binding domain"/>
    <property type="match status" value="1"/>
</dbReference>
<dbReference type="GO" id="GO:0043200">
    <property type="term" value="P:response to amino acid"/>
    <property type="evidence" value="ECO:0007669"/>
    <property type="project" value="TreeGrafter"/>
</dbReference>
<dbReference type="InterPro" id="IPR019887">
    <property type="entry name" value="Tscrpt_reg_AsnC/Lrp_C"/>
</dbReference>
<keyword evidence="3" id="KW-0804">Transcription</keyword>
<dbReference type="GO" id="GO:0043565">
    <property type="term" value="F:sequence-specific DNA binding"/>
    <property type="evidence" value="ECO:0007669"/>
    <property type="project" value="InterPro"/>
</dbReference>
<feature type="domain" description="HTH asnC-type" evidence="4">
    <location>
        <begin position="4"/>
        <end position="65"/>
    </location>
</feature>
<evidence type="ECO:0000256" key="3">
    <source>
        <dbReference type="ARBA" id="ARBA00023163"/>
    </source>
</evidence>
<dbReference type="SMART" id="SM00344">
    <property type="entry name" value="HTH_ASNC"/>
    <property type="match status" value="1"/>
</dbReference>
<dbReference type="RefSeq" id="WP_013837706.1">
    <property type="nucleotide sequence ID" value="NC_015588.1"/>
</dbReference>
<dbReference type="InterPro" id="IPR036388">
    <property type="entry name" value="WH-like_DNA-bd_sf"/>
</dbReference>
<evidence type="ECO:0000256" key="2">
    <source>
        <dbReference type="ARBA" id="ARBA00023125"/>
    </source>
</evidence>
<dbReference type="EMBL" id="CP002810">
    <property type="protein sequence ID" value="AEG43311.1"/>
    <property type="molecule type" value="Genomic_DNA"/>
</dbReference>
<keyword evidence="1" id="KW-0805">Transcription regulation</keyword>
<keyword evidence="6" id="KW-1185">Reference proteome</keyword>
<dbReference type="STRING" id="743718.Isova_0515"/>
<dbReference type="eggNOG" id="COG1522">
    <property type="taxonomic scope" value="Bacteria"/>
</dbReference>
<sequence>MPNYDAVDLALLAALADDPRATTVGLAQRLNLSRNTVHARLARLVAAGALLSFDRCIDPQYLGHPLTAFIELTVRQRDLARIVEEVARIPEVVQAFGHSGSADLRVQVVCRDTDHLFRIDAAILRVDGVERTETSLSMGELIPYRLRPLIEQVRRGLEM</sequence>
<dbReference type="Pfam" id="PF01037">
    <property type="entry name" value="AsnC_trans_reg"/>
    <property type="match status" value="1"/>
</dbReference>
<dbReference type="PANTHER" id="PTHR30154:SF34">
    <property type="entry name" value="TRANSCRIPTIONAL REGULATOR AZLB"/>
    <property type="match status" value="1"/>
</dbReference>
<keyword evidence="2" id="KW-0238">DNA-binding</keyword>
<dbReference type="InterPro" id="IPR000485">
    <property type="entry name" value="AsnC-type_HTH_dom"/>
</dbReference>
<dbReference type="GO" id="GO:0005829">
    <property type="term" value="C:cytosol"/>
    <property type="evidence" value="ECO:0007669"/>
    <property type="project" value="TreeGrafter"/>
</dbReference>
<dbReference type="InterPro" id="IPR036390">
    <property type="entry name" value="WH_DNA-bd_sf"/>
</dbReference>
<dbReference type="PRINTS" id="PR00033">
    <property type="entry name" value="HTHASNC"/>
</dbReference>
<protein>
    <submittedName>
        <fullName evidence="5">Transcriptional regulator, AsnC family</fullName>
    </submittedName>
</protein>
<dbReference type="SUPFAM" id="SSF54909">
    <property type="entry name" value="Dimeric alpha+beta barrel"/>
    <property type="match status" value="1"/>
</dbReference>
<dbReference type="Pfam" id="PF13412">
    <property type="entry name" value="HTH_24"/>
    <property type="match status" value="1"/>
</dbReference>
<evidence type="ECO:0000313" key="5">
    <source>
        <dbReference type="EMBL" id="AEG43311.1"/>
    </source>
</evidence>
<evidence type="ECO:0000256" key="1">
    <source>
        <dbReference type="ARBA" id="ARBA00023015"/>
    </source>
</evidence>
<proteinExistence type="predicted"/>
<organism evidence="6">
    <name type="scientific">Isoptericola variabilis (strain 225)</name>
    <dbReference type="NCBI Taxonomy" id="743718"/>
    <lineage>
        <taxon>Bacteria</taxon>
        <taxon>Bacillati</taxon>
        <taxon>Actinomycetota</taxon>
        <taxon>Actinomycetes</taxon>
        <taxon>Micrococcales</taxon>
        <taxon>Promicromonosporaceae</taxon>
        <taxon>Isoptericola</taxon>
    </lineage>
</organism>
<dbReference type="PANTHER" id="PTHR30154">
    <property type="entry name" value="LEUCINE-RESPONSIVE REGULATORY PROTEIN"/>
    <property type="match status" value="1"/>
</dbReference>
<dbReference type="HOGENOM" id="CLU_091233_5_0_11"/>
<reference evidence="5 6" key="1">
    <citation type="submission" date="2011-05" db="EMBL/GenBank/DDBJ databases">
        <title>Complete sequence of Isoptericola variabilis 225.</title>
        <authorList>
            <consortium name="US DOE Joint Genome Institute"/>
            <person name="Lucas S."/>
            <person name="Han J."/>
            <person name="Lapidus A."/>
            <person name="Cheng J.-F."/>
            <person name="Goodwin L."/>
            <person name="Pitluck S."/>
            <person name="Peters L."/>
            <person name="Mikhailova N."/>
            <person name="Zeytun A."/>
            <person name="Han C."/>
            <person name="Tapia R."/>
            <person name="Land M."/>
            <person name="Hauser L."/>
            <person name="Kyrpides N."/>
            <person name="Ivanova N."/>
            <person name="Pagani I."/>
            <person name="Siebers A."/>
            <person name="Allgaier M."/>
            <person name="Thelen M."/>
            <person name="Hugenholtz P."/>
            <person name="Gladden J."/>
            <person name="Woyke T."/>
        </authorList>
    </citation>
    <scope>NUCLEOTIDE SEQUENCE [LARGE SCALE GENOMIC DNA]</scope>
    <source>
        <strain evidence="6">225</strain>
    </source>
</reference>
<dbReference type="Gene3D" id="3.30.70.920">
    <property type="match status" value="1"/>
</dbReference>
<accession>F6FUQ0</accession>
<dbReference type="SUPFAM" id="SSF46785">
    <property type="entry name" value="Winged helix' DNA-binding domain"/>
    <property type="match status" value="1"/>
</dbReference>
<name>F6FUQ0_ISOV2</name>
<dbReference type="PROSITE" id="PS50956">
    <property type="entry name" value="HTH_ASNC_2"/>
    <property type="match status" value="1"/>
</dbReference>
<evidence type="ECO:0000313" key="6">
    <source>
        <dbReference type="Proteomes" id="UP000009236"/>
    </source>
</evidence>
<dbReference type="AlphaFoldDB" id="F6FUQ0"/>
<gene>
    <name evidence="5" type="ordered locus">Isova_0515</name>
</gene>
<evidence type="ECO:0000259" key="4">
    <source>
        <dbReference type="PROSITE" id="PS50956"/>
    </source>
</evidence>